<dbReference type="GO" id="GO:0007015">
    <property type="term" value="P:actin filament organization"/>
    <property type="evidence" value="ECO:0007669"/>
    <property type="project" value="TreeGrafter"/>
</dbReference>
<dbReference type="GO" id="GO:0000147">
    <property type="term" value="P:actin cortical patch assembly"/>
    <property type="evidence" value="ECO:0007669"/>
    <property type="project" value="TreeGrafter"/>
</dbReference>
<evidence type="ECO:0000256" key="2">
    <source>
        <dbReference type="ARBA" id="ARBA00022527"/>
    </source>
</evidence>
<evidence type="ECO:0000313" key="16">
    <source>
        <dbReference type="EMBL" id="TIB07582.1"/>
    </source>
</evidence>
<evidence type="ECO:0000256" key="8">
    <source>
        <dbReference type="ARBA" id="ARBA00022833"/>
    </source>
</evidence>
<feature type="compositionally biased region" description="Polar residues" evidence="13">
    <location>
        <begin position="376"/>
        <end position="386"/>
    </location>
</feature>
<evidence type="ECO:0000256" key="3">
    <source>
        <dbReference type="ARBA" id="ARBA00022679"/>
    </source>
</evidence>
<dbReference type="SMART" id="SM00220">
    <property type="entry name" value="S_TKc"/>
    <property type="match status" value="1"/>
</dbReference>
<feature type="domain" description="C3H1-type" evidence="15">
    <location>
        <begin position="1237"/>
        <end position="1264"/>
    </location>
</feature>
<proteinExistence type="predicted"/>
<feature type="compositionally biased region" description="Basic residues" evidence="13">
    <location>
        <begin position="1067"/>
        <end position="1078"/>
    </location>
</feature>
<feature type="compositionally biased region" description="Basic and acidic residues" evidence="13">
    <location>
        <begin position="1194"/>
        <end position="1216"/>
    </location>
</feature>
<feature type="compositionally biased region" description="Low complexity" evidence="13">
    <location>
        <begin position="388"/>
        <end position="412"/>
    </location>
</feature>
<name>A0A4V4LXR9_WALIC</name>
<keyword evidence="2" id="KW-0723">Serine/threonine-protein kinase</keyword>
<comment type="catalytic activity">
    <reaction evidence="10">
        <text>L-threonyl-[protein] + ATP = O-phospho-L-threonyl-[protein] + ADP + H(+)</text>
        <dbReference type="Rhea" id="RHEA:46608"/>
        <dbReference type="Rhea" id="RHEA-COMP:11060"/>
        <dbReference type="Rhea" id="RHEA-COMP:11605"/>
        <dbReference type="ChEBI" id="CHEBI:15378"/>
        <dbReference type="ChEBI" id="CHEBI:30013"/>
        <dbReference type="ChEBI" id="CHEBI:30616"/>
        <dbReference type="ChEBI" id="CHEBI:61977"/>
        <dbReference type="ChEBI" id="CHEBI:456216"/>
        <dbReference type="EC" id="2.7.11.1"/>
    </reaction>
</comment>
<dbReference type="EC" id="2.7.11.1" evidence="1"/>
<dbReference type="InterPro" id="IPR032378">
    <property type="entry name" value="ZC3H15/TMA46_C"/>
</dbReference>
<reference evidence="16 17" key="1">
    <citation type="submission" date="2019-03" db="EMBL/GenBank/DDBJ databases">
        <title>Sequencing 23 genomes of Wallemia ichthyophaga.</title>
        <authorList>
            <person name="Gostincar C."/>
        </authorList>
    </citation>
    <scope>NUCLEOTIDE SEQUENCE [LARGE SCALE GENOMIC DNA]</scope>
    <source>
        <strain evidence="16 17">EXF-8621</strain>
    </source>
</reference>
<evidence type="ECO:0000313" key="17">
    <source>
        <dbReference type="Proteomes" id="UP000306954"/>
    </source>
</evidence>
<organism evidence="16 17">
    <name type="scientific">Wallemia ichthyophaga</name>
    <dbReference type="NCBI Taxonomy" id="245174"/>
    <lineage>
        <taxon>Eukaryota</taxon>
        <taxon>Fungi</taxon>
        <taxon>Dikarya</taxon>
        <taxon>Basidiomycota</taxon>
        <taxon>Wallemiomycotina</taxon>
        <taxon>Wallemiomycetes</taxon>
        <taxon>Wallemiales</taxon>
        <taxon>Wallemiaceae</taxon>
        <taxon>Wallemia</taxon>
    </lineage>
</organism>
<feature type="region of interest" description="Disordered" evidence="13">
    <location>
        <begin position="524"/>
        <end position="1004"/>
    </location>
</feature>
<dbReference type="InterPro" id="IPR036855">
    <property type="entry name" value="Znf_CCCH_sf"/>
</dbReference>
<dbReference type="PANTHER" id="PTHR22967:SF57">
    <property type="entry name" value="AUXILIN, ISOFORM A-RELATED"/>
    <property type="match status" value="1"/>
</dbReference>
<evidence type="ECO:0000256" key="6">
    <source>
        <dbReference type="ARBA" id="ARBA00022771"/>
    </source>
</evidence>
<feature type="compositionally biased region" description="Basic and acidic residues" evidence="13">
    <location>
        <begin position="1134"/>
        <end position="1160"/>
    </location>
</feature>
<feature type="compositionally biased region" description="Low complexity" evidence="13">
    <location>
        <begin position="530"/>
        <end position="539"/>
    </location>
</feature>
<comment type="catalytic activity">
    <reaction evidence="11">
        <text>L-seryl-[protein] + ATP = O-phospho-L-seryl-[protein] + ADP + H(+)</text>
        <dbReference type="Rhea" id="RHEA:17989"/>
        <dbReference type="Rhea" id="RHEA-COMP:9863"/>
        <dbReference type="Rhea" id="RHEA-COMP:11604"/>
        <dbReference type="ChEBI" id="CHEBI:15378"/>
        <dbReference type="ChEBI" id="CHEBI:29999"/>
        <dbReference type="ChEBI" id="CHEBI:30616"/>
        <dbReference type="ChEBI" id="CHEBI:83421"/>
        <dbReference type="ChEBI" id="CHEBI:456216"/>
        <dbReference type="EC" id="2.7.11.1"/>
    </reaction>
</comment>
<feature type="compositionally biased region" description="Pro residues" evidence="13">
    <location>
        <begin position="723"/>
        <end position="734"/>
    </location>
</feature>
<feature type="compositionally biased region" description="Low complexity" evidence="13">
    <location>
        <begin position="919"/>
        <end position="955"/>
    </location>
</feature>
<feature type="region of interest" description="Disordered" evidence="13">
    <location>
        <begin position="304"/>
        <end position="473"/>
    </location>
</feature>
<feature type="compositionally biased region" description="Basic and acidic residues" evidence="13">
    <location>
        <begin position="852"/>
        <end position="870"/>
    </location>
</feature>
<dbReference type="Pfam" id="PF00642">
    <property type="entry name" value="zf-CCCH"/>
    <property type="match status" value="1"/>
</dbReference>
<keyword evidence="6 12" id="KW-0863">Zinc-finger</keyword>
<dbReference type="Gene3D" id="1.10.510.10">
    <property type="entry name" value="Transferase(Phosphotransferase) domain 1"/>
    <property type="match status" value="1"/>
</dbReference>
<dbReference type="InterPro" id="IPR011009">
    <property type="entry name" value="Kinase-like_dom_sf"/>
</dbReference>
<keyword evidence="9" id="KW-0067">ATP-binding</keyword>
<evidence type="ECO:0000256" key="5">
    <source>
        <dbReference type="ARBA" id="ARBA00022741"/>
    </source>
</evidence>
<dbReference type="PANTHER" id="PTHR22967">
    <property type="entry name" value="SERINE/THREONINE PROTEIN KINASE"/>
    <property type="match status" value="1"/>
</dbReference>
<feature type="compositionally biased region" description="Polar residues" evidence="13">
    <location>
        <begin position="822"/>
        <end position="833"/>
    </location>
</feature>
<evidence type="ECO:0000256" key="13">
    <source>
        <dbReference type="SAM" id="MobiDB-lite"/>
    </source>
</evidence>
<feature type="compositionally biased region" description="Basic and acidic residues" evidence="13">
    <location>
        <begin position="556"/>
        <end position="574"/>
    </location>
</feature>
<protein>
    <recommendedName>
        <fullName evidence="1">non-specific serine/threonine protein kinase</fullName>
        <ecNumber evidence="1">2.7.11.1</ecNumber>
    </recommendedName>
</protein>
<sequence>MNSSPGLLSRGTKIKVGVHTLFIDRYLSAGGYAHVYICTSQLPIYNAYSHVLKRVAVASLASLQEVGNEVEMMKLVRNSPHIVNLIDAAAYKLPQGGHEVFILMELCPGGGLIDVMNQHLKTRLSEQQILDVFVGVSDALAHMHSLRILHRDLKIENILKSSGSVYKLCDFGSATLLPVHPQQLSSVDDIKRLEEEINRVTTLQYRSPEMINLPQSRYIDEKSDIWALGVLLYKLCYYTTPFENGQGGVDSLAILHAQYTIPTSPLYSSTLNTLISSMLRQVPRERPAAVDILRRVHQMRGTLHLFHPPQPKQPKQPSPIPVKGKSRPLPTPPQQPAIYKQNLLSPSDTPPLRRGRVKSGESGDHRTGGAVGGVQASHSDTPSQPLQPLKTIQTTSTTSAKTPTPTPHTSKSLPNKLNQGNQRQSPASTRNPPTMPANTAVDTPTATSTTSSTPTITPTNDVNINDDPESRFPDLEAFGDQFDTLSRTTVRVDGVKDAQSPYTPDSPDSPDELVIEEILPRHLRVPRQLSSSSPGSGKSVQMDDLMDVTGTGSGSGREKWKVESDQHDIYEHKNGALPPHLSNKVEVRSPSPLIPSEHMQDLQSVQNLNVPDARGKDEEEIGGRIDSNSNTLSDTHPRPHSHSHSLSSSDDDAEDIEYPLSRNYAISSTTNEKNLEEEEQEKQVVKEKEEKQKNEEEKKPQELRQEVDSTVQAPSTELGQTPSNPPSSQRPPSPLVSGVGEQHELDKFSTPATPHTTHKTSTLPHSSPPPSKKKSNLQILIEKDAERTKAQSERDVHDVLDKGYDKNAYPLISPVKEEGVRSTESAQAVQSAQKALLDSDPSVHSVQPENTWQRDRERKGERDSDRDRGQKAVHTGMLVDIYPDPDSGGTGTQTNTQTSTVTADTSTSQLIDVDVDYPSKSQSQQSQQSRVSSQADAKPSVKPKPKLTSTKSSESSSRKENDNEEQTHSLSQNSNTTANTTQNSGRRHILHSRPRTHARAASMVDRYETMTMDVQEMEVKGDKAPLSHVKPKPKPESMAGQKTSKAPATLTTPATPIIPKSPEKQHISPKRIPNKHSNARPVSMYADASPSQKSSDEKDEGRFPGVAARIEQWNKVEARKRLGRWTQLTAHKTAHTDMPDKAKADNKKKQQKTEKSKTPKVDNTFGMKNKKGGKGQREVTRISQEQSQSGKSKVASDKERQQNIETQQKRLAEKKAAEEAKLLAGAQPPQRIPFGVDPKTIVCQYFKAGYCEKGKKCKFAHSDGKPKVEKKDIYSDARDDESTPQDTMDKWDDEKLRQVVLSKHGNPKSTTEIVCKFFIQAIEDNKYGWFWTCPNEDPDTKKECHYRHALPQGFVLKSQLKREKEENANKTKEITIEAFLETERHKLGTNLTPVTKENFDKWKRDRVNKKEAETEAVKKVKEASHSAGRQVGMSGRDLFTYNADWFEDESDEEEDEWDLTAYRKQKQEEDEADQQAMLEKWNKAFAATA</sequence>
<dbReference type="GO" id="GO:0005524">
    <property type="term" value="F:ATP binding"/>
    <property type="evidence" value="ECO:0007669"/>
    <property type="project" value="UniProtKB-KW"/>
</dbReference>
<dbReference type="Gene3D" id="4.10.1000.10">
    <property type="entry name" value="Zinc finger, CCCH-type"/>
    <property type="match status" value="1"/>
</dbReference>
<feature type="compositionally biased region" description="Polar residues" evidence="13">
    <location>
        <begin position="413"/>
        <end position="442"/>
    </location>
</feature>
<feature type="compositionally biased region" description="Polar residues" evidence="13">
    <location>
        <begin position="708"/>
        <end position="721"/>
    </location>
</feature>
<evidence type="ECO:0000256" key="11">
    <source>
        <dbReference type="ARBA" id="ARBA00048679"/>
    </source>
</evidence>
<dbReference type="Proteomes" id="UP000306954">
    <property type="component" value="Unassembled WGS sequence"/>
</dbReference>
<comment type="caution">
    <text evidence="16">The sequence shown here is derived from an EMBL/GenBank/DDBJ whole genome shotgun (WGS) entry which is preliminary data.</text>
</comment>
<dbReference type="Gene3D" id="6.20.400.10">
    <property type="match status" value="1"/>
</dbReference>
<dbReference type="PROSITE" id="PS50103">
    <property type="entry name" value="ZF_C3H1"/>
    <property type="match status" value="1"/>
</dbReference>
<keyword evidence="8 12" id="KW-0862">Zinc</keyword>
<dbReference type="GO" id="GO:0008270">
    <property type="term" value="F:zinc ion binding"/>
    <property type="evidence" value="ECO:0007669"/>
    <property type="project" value="UniProtKB-KW"/>
</dbReference>
<feature type="compositionally biased region" description="Basic residues" evidence="13">
    <location>
        <begin position="985"/>
        <end position="998"/>
    </location>
</feature>
<feature type="compositionally biased region" description="Polar residues" evidence="13">
    <location>
        <begin position="1181"/>
        <end position="1191"/>
    </location>
</feature>
<dbReference type="InterPro" id="IPR000571">
    <property type="entry name" value="Znf_CCCH"/>
</dbReference>
<feature type="compositionally biased region" description="Low complexity" evidence="13">
    <location>
        <begin position="969"/>
        <end position="984"/>
    </location>
</feature>
<evidence type="ECO:0000256" key="7">
    <source>
        <dbReference type="ARBA" id="ARBA00022777"/>
    </source>
</evidence>
<keyword evidence="3" id="KW-0808">Transferase</keyword>
<feature type="compositionally biased region" description="Basic and acidic residues" evidence="13">
    <location>
        <begin position="956"/>
        <end position="967"/>
    </location>
</feature>
<dbReference type="SUPFAM" id="SSF56112">
    <property type="entry name" value="Protein kinase-like (PK-like)"/>
    <property type="match status" value="1"/>
</dbReference>
<evidence type="ECO:0000259" key="14">
    <source>
        <dbReference type="PROSITE" id="PS50011"/>
    </source>
</evidence>
<keyword evidence="4 12" id="KW-0479">Metal-binding</keyword>
<feature type="compositionally biased region" description="Low complexity" evidence="13">
    <location>
        <begin position="892"/>
        <end position="909"/>
    </location>
</feature>
<dbReference type="SMART" id="SM00356">
    <property type="entry name" value="ZnF_C3H1"/>
    <property type="match status" value="1"/>
</dbReference>
<feature type="compositionally biased region" description="Basic and acidic residues" evidence="13">
    <location>
        <begin position="781"/>
        <end position="805"/>
    </location>
</feature>
<evidence type="ECO:0000256" key="1">
    <source>
        <dbReference type="ARBA" id="ARBA00012513"/>
    </source>
</evidence>
<evidence type="ECO:0000259" key="15">
    <source>
        <dbReference type="PROSITE" id="PS50103"/>
    </source>
</evidence>
<feature type="domain" description="Protein kinase" evidence="14">
    <location>
        <begin position="21"/>
        <end position="300"/>
    </location>
</feature>
<evidence type="ECO:0000256" key="9">
    <source>
        <dbReference type="ARBA" id="ARBA00022840"/>
    </source>
</evidence>
<dbReference type="Pfam" id="PF16543">
    <property type="entry name" value="DFRP_C"/>
    <property type="match status" value="1"/>
</dbReference>
<evidence type="ECO:0000256" key="4">
    <source>
        <dbReference type="ARBA" id="ARBA00022723"/>
    </source>
</evidence>
<dbReference type="PROSITE" id="PS50011">
    <property type="entry name" value="PROTEIN_KINASE_DOM"/>
    <property type="match status" value="1"/>
</dbReference>
<feature type="compositionally biased region" description="Basic and acidic residues" evidence="13">
    <location>
        <begin position="358"/>
        <end position="367"/>
    </location>
</feature>
<dbReference type="GO" id="GO:0004674">
    <property type="term" value="F:protein serine/threonine kinase activity"/>
    <property type="evidence" value="ECO:0007669"/>
    <property type="project" value="UniProtKB-KW"/>
</dbReference>
<feature type="compositionally biased region" description="Basic and acidic residues" evidence="13">
    <location>
        <begin position="613"/>
        <end position="623"/>
    </location>
</feature>
<feature type="zinc finger region" description="C3H1-type" evidence="12">
    <location>
        <begin position="1237"/>
        <end position="1264"/>
    </location>
</feature>
<feature type="compositionally biased region" description="Low complexity" evidence="13">
    <location>
        <begin position="1046"/>
        <end position="1058"/>
    </location>
</feature>
<evidence type="ECO:0000256" key="12">
    <source>
        <dbReference type="PROSITE-ProRule" id="PRU00723"/>
    </source>
</evidence>
<feature type="compositionally biased region" description="Basic and acidic residues" evidence="13">
    <location>
        <begin position="681"/>
        <end position="707"/>
    </location>
</feature>
<dbReference type="InterPro" id="IPR000719">
    <property type="entry name" value="Prot_kinase_dom"/>
</dbReference>
<feature type="compositionally biased region" description="Low complexity" evidence="13">
    <location>
        <begin position="443"/>
        <end position="459"/>
    </location>
</feature>
<gene>
    <name evidence="16" type="ORF">E3P90_04031</name>
</gene>
<dbReference type="GO" id="GO:0005737">
    <property type="term" value="C:cytoplasm"/>
    <property type="evidence" value="ECO:0007669"/>
    <property type="project" value="TreeGrafter"/>
</dbReference>
<feature type="compositionally biased region" description="Low complexity" evidence="13">
    <location>
        <begin position="749"/>
        <end position="765"/>
    </location>
</feature>
<keyword evidence="7" id="KW-0418">Kinase</keyword>
<evidence type="ECO:0000256" key="10">
    <source>
        <dbReference type="ARBA" id="ARBA00047899"/>
    </source>
</evidence>
<keyword evidence="5" id="KW-0547">Nucleotide-binding</keyword>
<dbReference type="Pfam" id="PF00069">
    <property type="entry name" value="Pkinase"/>
    <property type="match status" value="1"/>
</dbReference>
<feature type="region of interest" description="Disordered" evidence="13">
    <location>
        <begin position="1018"/>
        <end position="1216"/>
    </location>
</feature>
<dbReference type="SUPFAM" id="SSF90229">
    <property type="entry name" value="CCCH zinc finger"/>
    <property type="match status" value="1"/>
</dbReference>
<dbReference type="EMBL" id="SPOF01000088">
    <property type="protein sequence ID" value="TIB07582.1"/>
    <property type="molecule type" value="Genomic_DNA"/>
</dbReference>
<accession>A0A4V4LXR9</accession>
<feature type="compositionally biased region" description="Polar residues" evidence="13">
    <location>
        <begin position="842"/>
        <end position="851"/>
    </location>
</feature>
<feature type="compositionally biased region" description="Pro residues" evidence="13">
    <location>
        <begin position="308"/>
        <end position="320"/>
    </location>
</feature>